<evidence type="ECO:0000313" key="2">
    <source>
        <dbReference type="Proteomes" id="UP000001068"/>
    </source>
</evidence>
<organism evidence="1 2">
    <name type="scientific">Desulfurococcus mucosus (strain ATCC 35584 / DSM 2162 / JCM 9187 / O7/1)</name>
    <dbReference type="NCBI Taxonomy" id="765177"/>
    <lineage>
        <taxon>Archaea</taxon>
        <taxon>Thermoproteota</taxon>
        <taxon>Thermoprotei</taxon>
        <taxon>Desulfurococcales</taxon>
        <taxon>Desulfurococcaceae</taxon>
        <taxon>Desulfurococcus</taxon>
    </lineage>
</organism>
<keyword evidence="2" id="KW-1185">Reference proteome</keyword>
<dbReference type="KEGG" id="dmu:Desmu_0430"/>
<gene>
    <name evidence="1" type="ordered locus">Desmu_0430</name>
</gene>
<dbReference type="GeneID" id="10153123"/>
<dbReference type="EMBL" id="CP002363">
    <property type="protein sequence ID" value="ADV64748.1"/>
    <property type="molecule type" value="Genomic_DNA"/>
</dbReference>
<dbReference type="AlphaFoldDB" id="E8R8C2"/>
<dbReference type="STRING" id="765177.Desmu_0430"/>
<dbReference type="Gene3D" id="3.40.50.300">
    <property type="entry name" value="P-loop containing nucleotide triphosphate hydrolases"/>
    <property type="match status" value="1"/>
</dbReference>
<reference evidence="2" key="1">
    <citation type="submission" date="2010-11" db="EMBL/GenBank/DDBJ databases">
        <title>The complete genome of Desulfurococcus mucosus DSM 2162.</title>
        <authorList>
            <consortium name="US DOE Joint Genome Institute (JGI-PGF)"/>
            <person name="Lucas S."/>
            <person name="Copeland A."/>
            <person name="Lapidus A."/>
            <person name="Bruce D."/>
            <person name="Goodwin L."/>
            <person name="Pitluck S."/>
            <person name="Kyrpides N."/>
            <person name="Mavromatis K."/>
            <person name="Pagani I."/>
            <person name="Ivanova N."/>
            <person name="Ovchinnikova G."/>
            <person name="Chertkov O."/>
            <person name="Held B."/>
            <person name="Brettin T."/>
            <person name="Detter J.C."/>
            <person name="Tapia R."/>
            <person name="Han C."/>
            <person name="Land M."/>
            <person name="Hauser L."/>
            <person name="Markowitz V."/>
            <person name="Cheng J.-F."/>
            <person name="Hugenholtz P."/>
            <person name="Woyke T."/>
            <person name="Wu D."/>
            <person name="Wirth R."/>
            <person name="Bilek Y."/>
            <person name="Hader T."/>
            <person name="Klenk H.-P."/>
            <person name="Eisen J.A."/>
        </authorList>
    </citation>
    <scope>NUCLEOTIDE SEQUENCE [LARGE SCALE GENOMIC DNA]</scope>
    <source>
        <strain evidence="2">ATCC 35584 / DSM 2162 / JCM 9187 / O7/1</strain>
    </source>
</reference>
<dbReference type="eggNOG" id="arCOG01891">
    <property type="taxonomic scope" value="Archaea"/>
</dbReference>
<accession>E8R8C2</accession>
<dbReference type="Proteomes" id="UP000001068">
    <property type="component" value="Chromosome"/>
</dbReference>
<dbReference type="SUPFAM" id="SSF52540">
    <property type="entry name" value="P-loop containing nucleoside triphosphate hydrolases"/>
    <property type="match status" value="1"/>
</dbReference>
<sequence length="221" mass="25258">MGRVIVFAGLEGAGKTTHIRLLAIRLKKRGLRVRTTYLKTVFIFARLLPRLFSRLGLGKREIYAAHRCGVLLDLALNSVLLPLLKLLRISAITRRNDFILVEEHLPGSLVDYYHAALVLGLDLKLVKKLVRILSRLMWGRSPEVLVLWAPPSSLPERWRKRGTPPELKTYVFTQILVLKTWVKREGCLINTEGRKIINTSKELECLLGITRSNCDFSEHRS</sequence>
<evidence type="ECO:0000313" key="1">
    <source>
        <dbReference type="EMBL" id="ADV64748.1"/>
    </source>
</evidence>
<dbReference type="InterPro" id="IPR027417">
    <property type="entry name" value="P-loop_NTPase"/>
</dbReference>
<name>E8R8C2_DESM0</name>
<reference evidence="1 2" key="2">
    <citation type="journal article" date="2011" name="Stand. Genomic Sci.">
        <title>Complete genome sequence of Desulfurococcus mucosus type strain (O7/1).</title>
        <authorList>
            <person name="Wirth R."/>
            <person name="Chertkov O."/>
            <person name="Held B."/>
            <person name="Lapidus A."/>
            <person name="Nolan M."/>
            <person name="Lucas S."/>
            <person name="Hammon N."/>
            <person name="Deshpande S."/>
            <person name="Cheng J.F."/>
            <person name="Tapia R."/>
            <person name="Han C."/>
            <person name="Goodwin L."/>
            <person name="Pitluck S."/>
            <person name="Liolios K."/>
            <person name="Ioanna P."/>
            <person name="Ivanova N."/>
            <person name="Mavromatis K."/>
            <person name="Mikhailova N."/>
            <person name="Pati A."/>
            <person name="Chen A."/>
            <person name="Palaniappan K."/>
            <person name="Land M."/>
            <person name="Hauser L."/>
            <person name="Chang Y.J."/>
            <person name="Jeffries C.D."/>
            <person name="Bilek Y."/>
            <person name="Hader T."/>
            <person name="Rohde M."/>
            <person name="Spring S."/>
            <person name="Sikorski J."/>
            <person name="Goker M."/>
            <person name="Woyke T."/>
            <person name="Bristow J."/>
            <person name="Eisen J.A."/>
            <person name="Markowitz V."/>
            <person name="Hugenholtz P."/>
            <person name="Kyrpides N.C."/>
            <person name="Klenk H.P."/>
        </authorList>
    </citation>
    <scope>NUCLEOTIDE SEQUENCE [LARGE SCALE GENOMIC DNA]</scope>
    <source>
        <strain evidence="2">ATCC 35584 / DSM 2162 / JCM 9187 / O7/1</strain>
    </source>
</reference>
<protein>
    <recommendedName>
        <fullName evidence="3">Thymidylate kinase</fullName>
    </recommendedName>
</protein>
<evidence type="ECO:0008006" key="3">
    <source>
        <dbReference type="Google" id="ProtNLM"/>
    </source>
</evidence>
<proteinExistence type="predicted"/>
<dbReference type="RefSeq" id="WP_013561970.1">
    <property type="nucleotide sequence ID" value="NC_014961.1"/>
</dbReference>
<dbReference type="HOGENOM" id="CLU_1248248_0_0_2"/>
<dbReference type="OrthoDB" id="43083at2157"/>